<feature type="domain" description="UDP-N-acetylglucosamine 2-epimerase" evidence="6">
    <location>
        <begin position="24"/>
        <end position="370"/>
    </location>
</feature>
<dbReference type="GO" id="GO:0008761">
    <property type="term" value="F:UDP-N-acetylglucosamine 2-epimerase activity"/>
    <property type="evidence" value="ECO:0007669"/>
    <property type="project" value="UniProtKB-EC"/>
</dbReference>
<dbReference type="SUPFAM" id="SSF53756">
    <property type="entry name" value="UDP-Glycosyltransferase/glycogen phosphorylase"/>
    <property type="match status" value="1"/>
</dbReference>
<proteinExistence type="inferred from homology"/>
<keyword evidence="8" id="KW-1185">Reference proteome</keyword>
<name>A0ABS2I9T3_9GAMM</name>
<dbReference type="InterPro" id="IPR003331">
    <property type="entry name" value="UDP_GlcNAc_Epimerase_2_dom"/>
</dbReference>
<sequence>MTYRVMMVFGTRPEAIKMAPLARTLRQTEGIELYICVTGQHREMLQQVLDAFELSIDQNLQLMTEGQSLNGLTQQMLSALDQVYAERQPEVVLVHGDTTTSFVAALAAFHRHIPVAHVEAGLRTNDIQSPWPEEANRHLTAVIAELHFPPTRAARDNLLREWVPLEHMEVTGNTVIDALLWMRQHLEEVNWQPPADSPLAALPAEGRMVLITGHRRENFGKGFEHICQAIAELADKYPDVQFVYPVHLNPQVQQPVYSLLGSHPNVRLIPPQDYPSFVWLMARSYLILTDSGGIQEEAPSLGKPVLVMRKTTERPSAVAAGTVMLVGTVVRRIVEETSRLLDDAEAYAAMTHISNPYGDGHASERITHRLLDWLHERKHGEGQ</sequence>
<dbReference type="Pfam" id="PF02350">
    <property type="entry name" value="Epimerase_2"/>
    <property type="match status" value="1"/>
</dbReference>
<dbReference type="NCBIfam" id="TIGR00236">
    <property type="entry name" value="wecB"/>
    <property type="match status" value="1"/>
</dbReference>
<evidence type="ECO:0000256" key="5">
    <source>
        <dbReference type="RuleBase" id="RU003513"/>
    </source>
</evidence>
<reference evidence="7 8" key="1">
    <citation type="submission" date="2021-02" db="EMBL/GenBank/DDBJ databases">
        <authorList>
            <person name="Lee D.-H."/>
        </authorList>
    </citation>
    <scope>NUCLEOTIDE SEQUENCE [LARGE SCALE GENOMIC DNA]</scope>
    <source>
        <strain evidence="7 8">UL073</strain>
    </source>
</reference>
<evidence type="ECO:0000256" key="1">
    <source>
        <dbReference type="ARBA" id="ARBA00023235"/>
    </source>
</evidence>
<evidence type="ECO:0000313" key="8">
    <source>
        <dbReference type="Proteomes" id="UP000717995"/>
    </source>
</evidence>
<dbReference type="InterPro" id="IPR029767">
    <property type="entry name" value="WecB-like"/>
</dbReference>
<evidence type="ECO:0000256" key="2">
    <source>
        <dbReference type="ARBA" id="ARBA00036080"/>
    </source>
</evidence>
<dbReference type="RefSeq" id="WP_204914934.1">
    <property type="nucleotide sequence ID" value="NZ_JAFEUP010000001.1"/>
</dbReference>
<dbReference type="EMBL" id="JAFEUP010000001">
    <property type="protein sequence ID" value="MBM7059884.1"/>
    <property type="molecule type" value="Genomic_DNA"/>
</dbReference>
<dbReference type="Gene3D" id="3.40.50.2000">
    <property type="entry name" value="Glycogen Phosphorylase B"/>
    <property type="match status" value="2"/>
</dbReference>
<evidence type="ECO:0000313" key="7">
    <source>
        <dbReference type="EMBL" id="MBM7059884.1"/>
    </source>
</evidence>
<dbReference type="CDD" id="cd03786">
    <property type="entry name" value="GTB_UDP-GlcNAc_2-Epimerase"/>
    <property type="match status" value="1"/>
</dbReference>
<comment type="similarity">
    <text evidence="3 5">Belongs to the UDP-N-acetylglucosamine 2-epimerase family.</text>
</comment>
<protein>
    <recommendedName>
        <fullName evidence="4">UDP-N-acetylglucosamine 2-epimerase (non-hydrolyzing)</fullName>
        <ecNumber evidence="4">5.1.3.14</ecNumber>
    </recommendedName>
</protein>
<dbReference type="PANTHER" id="PTHR43174">
    <property type="entry name" value="UDP-N-ACETYLGLUCOSAMINE 2-EPIMERASE"/>
    <property type="match status" value="1"/>
</dbReference>
<comment type="catalytic activity">
    <reaction evidence="2">
        <text>UDP-N-acetyl-alpha-D-glucosamine = UDP-N-acetyl-alpha-D-mannosamine</text>
        <dbReference type="Rhea" id="RHEA:17213"/>
        <dbReference type="ChEBI" id="CHEBI:57705"/>
        <dbReference type="ChEBI" id="CHEBI:68623"/>
        <dbReference type="EC" id="5.1.3.14"/>
    </reaction>
</comment>
<gene>
    <name evidence="7" type="primary">wecB</name>
    <name evidence="7" type="ORF">JQX08_04130</name>
</gene>
<evidence type="ECO:0000256" key="4">
    <source>
        <dbReference type="ARBA" id="ARBA00038858"/>
    </source>
</evidence>
<dbReference type="EC" id="5.1.3.14" evidence="4"/>
<evidence type="ECO:0000259" key="6">
    <source>
        <dbReference type="Pfam" id="PF02350"/>
    </source>
</evidence>
<organism evidence="7 8">
    <name type="scientific">Zestomonas insulae</name>
    <dbReference type="NCBI Taxonomy" id="2809017"/>
    <lineage>
        <taxon>Bacteria</taxon>
        <taxon>Pseudomonadati</taxon>
        <taxon>Pseudomonadota</taxon>
        <taxon>Gammaproteobacteria</taxon>
        <taxon>Pseudomonadales</taxon>
        <taxon>Pseudomonadaceae</taxon>
        <taxon>Zestomonas</taxon>
    </lineage>
</organism>
<dbReference type="PANTHER" id="PTHR43174:SF2">
    <property type="entry name" value="UDP-N-ACETYLGLUCOSAMINE 2-EPIMERASE"/>
    <property type="match status" value="1"/>
</dbReference>
<dbReference type="Proteomes" id="UP000717995">
    <property type="component" value="Unassembled WGS sequence"/>
</dbReference>
<accession>A0ABS2I9T3</accession>
<evidence type="ECO:0000256" key="3">
    <source>
        <dbReference type="ARBA" id="ARBA00038209"/>
    </source>
</evidence>
<comment type="caution">
    <text evidence="7">The sequence shown here is derived from an EMBL/GenBank/DDBJ whole genome shotgun (WGS) entry which is preliminary data.</text>
</comment>
<keyword evidence="1 5" id="KW-0413">Isomerase</keyword>